<evidence type="ECO:0000313" key="4">
    <source>
        <dbReference type="Proteomes" id="UP000662074"/>
    </source>
</evidence>
<dbReference type="InterPro" id="IPR027843">
    <property type="entry name" value="DUF4440"/>
</dbReference>
<reference evidence="3" key="1">
    <citation type="journal article" date="2014" name="Int. J. Syst. Evol. Microbiol.">
        <title>Complete genome sequence of Corynebacterium casei LMG S-19264T (=DSM 44701T), isolated from a smear-ripened cheese.</title>
        <authorList>
            <consortium name="US DOE Joint Genome Institute (JGI-PGF)"/>
            <person name="Walter F."/>
            <person name="Albersmeier A."/>
            <person name="Kalinowski J."/>
            <person name="Ruckert C."/>
        </authorList>
    </citation>
    <scope>NUCLEOTIDE SEQUENCE</scope>
    <source>
        <strain evidence="3">CCM 8711</strain>
    </source>
</reference>
<feature type="chain" id="PRO_5037541151" description="DUF4440 domain-containing protein" evidence="1">
    <location>
        <begin position="24"/>
        <end position="154"/>
    </location>
</feature>
<dbReference type="Pfam" id="PF14534">
    <property type="entry name" value="DUF4440"/>
    <property type="match status" value="1"/>
</dbReference>
<feature type="domain" description="DUF4440" evidence="2">
    <location>
        <begin position="36"/>
        <end position="142"/>
    </location>
</feature>
<evidence type="ECO:0000256" key="1">
    <source>
        <dbReference type="SAM" id="SignalP"/>
    </source>
</evidence>
<dbReference type="InterPro" id="IPR032710">
    <property type="entry name" value="NTF2-like_dom_sf"/>
</dbReference>
<gene>
    <name evidence="3" type="ORF">GCM10011425_21660</name>
</gene>
<dbReference type="RefSeq" id="WP_188416571.1">
    <property type="nucleotide sequence ID" value="NZ_BMDO01000005.1"/>
</dbReference>
<organism evidence="3 4">
    <name type="scientific">Mucilaginibacter galii</name>
    <dbReference type="NCBI Taxonomy" id="2005073"/>
    <lineage>
        <taxon>Bacteria</taxon>
        <taxon>Pseudomonadati</taxon>
        <taxon>Bacteroidota</taxon>
        <taxon>Sphingobacteriia</taxon>
        <taxon>Sphingobacteriales</taxon>
        <taxon>Sphingobacteriaceae</taxon>
        <taxon>Mucilaginibacter</taxon>
    </lineage>
</organism>
<comment type="caution">
    <text evidence="3">The sequence shown here is derived from an EMBL/GenBank/DDBJ whole genome shotgun (WGS) entry which is preliminary data.</text>
</comment>
<reference evidence="3" key="2">
    <citation type="submission" date="2020-09" db="EMBL/GenBank/DDBJ databases">
        <authorList>
            <person name="Sun Q."/>
            <person name="Sedlacek I."/>
        </authorList>
    </citation>
    <scope>NUCLEOTIDE SEQUENCE</scope>
    <source>
        <strain evidence="3">CCM 8711</strain>
    </source>
</reference>
<accession>A0A917JC12</accession>
<feature type="signal peptide" evidence="1">
    <location>
        <begin position="1"/>
        <end position="23"/>
    </location>
</feature>
<dbReference type="AlphaFoldDB" id="A0A917JC12"/>
<protein>
    <recommendedName>
        <fullName evidence="2">DUF4440 domain-containing protein</fullName>
    </recommendedName>
</protein>
<sequence>MKNFKLIYLAIILLMTSSLSLKAQKQPRVNAKKQVEEAVETLRKLMVDPDSAKLSAMASDKLTFGHSSGKIQNKQEFLHSFISGDTDFTSLDFTNQTVTVSGSTAIVRHTLTGGTHDKGKEPGTANLLIILVWQKVKGQWVLLARQAVKPPVAS</sequence>
<dbReference type="EMBL" id="BMDO01000005">
    <property type="protein sequence ID" value="GGI50954.1"/>
    <property type="molecule type" value="Genomic_DNA"/>
</dbReference>
<evidence type="ECO:0000259" key="2">
    <source>
        <dbReference type="Pfam" id="PF14534"/>
    </source>
</evidence>
<dbReference type="SUPFAM" id="SSF54427">
    <property type="entry name" value="NTF2-like"/>
    <property type="match status" value="1"/>
</dbReference>
<keyword evidence="1" id="KW-0732">Signal</keyword>
<evidence type="ECO:0000313" key="3">
    <source>
        <dbReference type="EMBL" id="GGI50954.1"/>
    </source>
</evidence>
<dbReference type="Gene3D" id="3.10.450.50">
    <property type="match status" value="1"/>
</dbReference>
<proteinExistence type="predicted"/>
<keyword evidence="4" id="KW-1185">Reference proteome</keyword>
<dbReference type="Proteomes" id="UP000662074">
    <property type="component" value="Unassembled WGS sequence"/>
</dbReference>
<name>A0A917JC12_9SPHI</name>